<dbReference type="RefSeq" id="WP_069581769.1">
    <property type="nucleotide sequence ID" value="NZ_LMVM01000037.1"/>
</dbReference>
<accession>A0A2A2H2Z9</accession>
<dbReference type="EMBL" id="LMVM01000037">
    <property type="protein sequence ID" value="PAV03772.1"/>
    <property type="molecule type" value="Genomic_DNA"/>
</dbReference>
<dbReference type="Proteomes" id="UP000217784">
    <property type="component" value="Unassembled WGS sequence"/>
</dbReference>
<dbReference type="AlphaFoldDB" id="A0A2A2H2Z9"/>
<dbReference type="OrthoDB" id="134017at2157"/>
<feature type="domain" description="MEDS" evidence="1">
    <location>
        <begin position="20"/>
        <end position="179"/>
    </location>
</feature>
<dbReference type="PANTHER" id="PTHR43065">
    <property type="entry name" value="SENSOR HISTIDINE KINASE"/>
    <property type="match status" value="1"/>
</dbReference>
<dbReference type="InterPro" id="IPR025847">
    <property type="entry name" value="MEDS_domain"/>
</dbReference>
<evidence type="ECO:0000259" key="1">
    <source>
        <dbReference type="Pfam" id="PF14417"/>
    </source>
</evidence>
<proteinExistence type="predicted"/>
<dbReference type="PANTHER" id="PTHR43065:SF23">
    <property type="entry name" value="SENSOR HISTIDINE KINASE PDTAS"/>
    <property type="match status" value="1"/>
</dbReference>
<reference evidence="2 3" key="1">
    <citation type="journal article" date="2017" name="BMC Genomics">
        <title>Genomic analysis of methanogenic archaea reveals a shift towards energy conservation.</title>
        <authorList>
            <person name="Gilmore S.P."/>
            <person name="Henske J.K."/>
            <person name="Sexton J.A."/>
            <person name="Solomon K.V."/>
            <person name="Seppala S."/>
            <person name="Yoo J.I."/>
            <person name="Huyett L.M."/>
            <person name="Pressman A."/>
            <person name="Cogan J.Z."/>
            <person name="Kivenson V."/>
            <person name="Peng X."/>
            <person name="Tan Y."/>
            <person name="Valentine D.L."/>
            <person name="O'Malley M.A."/>
        </authorList>
    </citation>
    <scope>NUCLEOTIDE SEQUENCE [LARGE SCALE GENOMIC DNA]</scope>
    <source>
        <strain evidence="2 3">M.o.H.</strain>
    </source>
</reference>
<protein>
    <recommendedName>
        <fullName evidence="1">MEDS domain-containing protein</fullName>
    </recommendedName>
</protein>
<sequence>MKDQLRKSGIELIGEVPWGTHFCQFYQTKENLIDILIPYFQAGLENNEFCMWVTSQPLTTEEAEEALKNAVPYADSYLKKGQIEIISYKDWYLKEDAFDSNRILNGWAKKLNHALKNGYDGLRLSGNTFWLEKEDWNEFSQYEEEINDVFGKSNVLAICTYSLDKCNADDVIDVVNNHQFALTELEGEWALM</sequence>
<organism evidence="2 3">
    <name type="scientific">Methanobacterium bryantii</name>
    <dbReference type="NCBI Taxonomy" id="2161"/>
    <lineage>
        <taxon>Archaea</taxon>
        <taxon>Methanobacteriati</taxon>
        <taxon>Methanobacteriota</taxon>
        <taxon>Methanomada group</taxon>
        <taxon>Methanobacteria</taxon>
        <taxon>Methanobacteriales</taxon>
        <taxon>Methanobacteriaceae</taxon>
        <taxon>Methanobacterium</taxon>
    </lineage>
</organism>
<comment type="caution">
    <text evidence="2">The sequence shown here is derived from an EMBL/GenBank/DDBJ whole genome shotgun (WGS) entry which is preliminary data.</text>
</comment>
<evidence type="ECO:0000313" key="3">
    <source>
        <dbReference type="Proteomes" id="UP000217784"/>
    </source>
</evidence>
<dbReference type="Pfam" id="PF14417">
    <property type="entry name" value="MEDS"/>
    <property type="match status" value="1"/>
</dbReference>
<keyword evidence="3" id="KW-1185">Reference proteome</keyword>
<evidence type="ECO:0000313" key="2">
    <source>
        <dbReference type="EMBL" id="PAV03772.1"/>
    </source>
</evidence>
<gene>
    <name evidence="2" type="ORF">ASJ80_02080</name>
</gene>
<name>A0A2A2H2Z9_METBR</name>